<keyword evidence="6" id="KW-1185">Reference proteome</keyword>
<feature type="region of interest" description="Disordered" evidence="3">
    <location>
        <begin position="490"/>
        <end position="522"/>
    </location>
</feature>
<dbReference type="InterPro" id="IPR038499">
    <property type="entry name" value="BRO1_sf"/>
</dbReference>
<proteinExistence type="inferred from homology"/>
<feature type="domain" description="BRO1" evidence="4">
    <location>
        <begin position="1"/>
        <end position="484"/>
    </location>
</feature>
<dbReference type="STRING" id="1280837.A0A316V6X5"/>
<dbReference type="InParanoid" id="A0A316V6X5"/>
<comment type="similarity">
    <text evidence="1">Belongs to the palC family.</text>
</comment>
<dbReference type="SMART" id="SM01041">
    <property type="entry name" value="BRO1"/>
    <property type="match status" value="1"/>
</dbReference>
<accession>A0A316V6X5</accession>
<dbReference type="RefSeq" id="XP_025353661.1">
    <property type="nucleotide sequence ID" value="XM_025500457.1"/>
</dbReference>
<feature type="compositionally biased region" description="Basic and acidic residues" evidence="3">
    <location>
        <begin position="402"/>
        <end position="415"/>
    </location>
</feature>
<evidence type="ECO:0000259" key="4">
    <source>
        <dbReference type="PROSITE" id="PS51180"/>
    </source>
</evidence>
<organism evidence="5 6">
    <name type="scientific">Meira miltonrushii</name>
    <dbReference type="NCBI Taxonomy" id="1280837"/>
    <lineage>
        <taxon>Eukaryota</taxon>
        <taxon>Fungi</taxon>
        <taxon>Dikarya</taxon>
        <taxon>Basidiomycota</taxon>
        <taxon>Ustilaginomycotina</taxon>
        <taxon>Exobasidiomycetes</taxon>
        <taxon>Exobasidiales</taxon>
        <taxon>Brachybasidiaceae</taxon>
        <taxon>Meira</taxon>
    </lineage>
</organism>
<dbReference type="PANTHER" id="PTHR40463">
    <property type="entry name" value="PH-RESPONSE REGULATOR PROTEIN PALC"/>
    <property type="match status" value="1"/>
</dbReference>
<evidence type="ECO:0000256" key="2">
    <source>
        <dbReference type="ARBA" id="ARBA00022193"/>
    </source>
</evidence>
<dbReference type="InterPro" id="IPR037505">
    <property type="entry name" value="pH-resp_palC"/>
</dbReference>
<dbReference type="Pfam" id="PF03097">
    <property type="entry name" value="BRO1"/>
    <property type="match status" value="1"/>
</dbReference>
<dbReference type="AlphaFoldDB" id="A0A316V6X5"/>
<protein>
    <recommendedName>
        <fullName evidence="2">pH-response regulator protein palC</fullName>
    </recommendedName>
</protein>
<dbReference type="PANTHER" id="PTHR40463:SF1">
    <property type="entry name" value="PH-RESPONSE REGULATOR PROTEIN PALC"/>
    <property type="match status" value="1"/>
</dbReference>
<dbReference type="GO" id="GO:0071467">
    <property type="term" value="P:cellular response to pH"/>
    <property type="evidence" value="ECO:0007669"/>
    <property type="project" value="InterPro"/>
</dbReference>
<evidence type="ECO:0000313" key="5">
    <source>
        <dbReference type="EMBL" id="PWN33359.1"/>
    </source>
</evidence>
<reference evidence="5 6" key="1">
    <citation type="journal article" date="2018" name="Mol. Biol. Evol.">
        <title>Broad Genomic Sampling Reveals a Smut Pathogenic Ancestry of the Fungal Clade Ustilaginomycotina.</title>
        <authorList>
            <person name="Kijpornyongpan T."/>
            <person name="Mondo S.J."/>
            <person name="Barry K."/>
            <person name="Sandor L."/>
            <person name="Lee J."/>
            <person name="Lipzen A."/>
            <person name="Pangilinan J."/>
            <person name="LaButti K."/>
            <person name="Hainaut M."/>
            <person name="Henrissat B."/>
            <person name="Grigoriev I.V."/>
            <person name="Spatafora J.W."/>
            <person name="Aime M.C."/>
        </authorList>
    </citation>
    <scope>NUCLEOTIDE SEQUENCE [LARGE SCALE GENOMIC DNA]</scope>
    <source>
        <strain evidence="5 6">MCA 3882</strain>
    </source>
</reference>
<dbReference type="InterPro" id="IPR004328">
    <property type="entry name" value="BRO1_dom"/>
</dbReference>
<dbReference type="EMBL" id="KZ819604">
    <property type="protein sequence ID" value="PWN33359.1"/>
    <property type="molecule type" value="Genomic_DNA"/>
</dbReference>
<dbReference type="PROSITE" id="PS51180">
    <property type="entry name" value="BRO1"/>
    <property type="match status" value="1"/>
</dbReference>
<gene>
    <name evidence="5" type="ORF">FA14DRAFT_173166</name>
</gene>
<name>A0A316V6X5_9BASI</name>
<feature type="region of interest" description="Disordered" evidence="3">
    <location>
        <begin position="396"/>
        <end position="415"/>
    </location>
</feature>
<dbReference type="Proteomes" id="UP000245771">
    <property type="component" value="Unassembled WGS sequence"/>
</dbReference>
<sequence>MFVHTLSTTKPISFSDQLHASSLTLELTQTTEKRSKLQQLLKSIKDEKVKQTSTGKSKDEDAPPLLTQKDWLKVVQAAEDYMPMVYAIDRCLRTDDILMNGELVFNWKETLTASTNKTPLPGIQGELVHVLLLNGKATCNLAATLVASVGNYEITEAAILSEDERKKKEERLKFGADLLCRAAGMFEFAGNDLMKEWENEVGLARLSQLGRSAESTREMCTALARLSQAEAELLAIRKLLSPTNCYQTATRTFAPPLPSSHPSPSLLSKLYLNAASQFESALSLAQTACNAIGVRSDDSTAPGGSASEDLKLAASSGFKARLVSKLGSSRGKLMEESTRSGKLSVGFVKYLTKSIFASQARAYVWLGVDKGERGQYGEAISFLRLAKEEIEGISSGNKISLHPKDDRKKDEKRKFTQERESVLKLIADWTKAYTQLNDTVGFQPIPPTSSLSSQIPAGRGATASKPYKLPVPAFGPGSVGFVSEGMQRWKGMSDGDSNGELGGQGSDGNAVEEEYAGQGAYY</sequence>
<evidence type="ECO:0000256" key="3">
    <source>
        <dbReference type="SAM" id="MobiDB-lite"/>
    </source>
</evidence>
<dbReference type="GO" id="GO:0005886">
    <property type="term" value="C:plasma membrane"/>
    <property type="evidence" value="ECO:0007669"/>
    <property type="project" value="TreeGrafter"/>
</dbReference>
<dbReference type="OrthoDB" id="10266451at2759"/>
<dbReference type="Gene3D" id="1.25.40.280">
    <property type="entry name" value="alix/aip1 like domains"/>
    <property type="match status" value="1"/>
</dbReference>
<dbReference type="GeneID" id="37022238"/>
<evidence type="ECO:0000313" key="6">
    <source>
        <dbReference type="Proteomes" id="UP000245771"/>
    </source>
</evidence>
<evidence type="ECO:0000256" key="1">
    <source>
        <dbReference type="ARBA" id="ARBA00010997"/>
    </source>
</evidence>